<comment type="caution">
    <text evidence="1">The sequence shown here is derived from an EMBL/GenBank/DDBJ whole genome shotgun (WGS) entry which is preliminary data.</text>
</comment>
<reference evidence="1 2" key="1">
    <citation type="submission" date="2016-01" db="EMBL/GenBank/DDBJ databases">
        <title>Draft Genome Sequences of Seven Thermophilic Sporeformers Isolated from Foods.</title>
        <authorList>
            <person name="Berendsen E.M."/>
            <person name="Wells-Bennik M.H."/>
            <person name="Krawcyk A.O."/>
            <person name="De Jong A."/>
            <person name="Holsappel S."/>
            <person name="Eijlander R.T."/>
            <person name="Kuipers O.P."/>
        </authorList>
    </citation>
    <scope>NUCLEOTIDE SEQUENCE [LARGE SCALE GENOMIC DNA]</scope>
    <source>
        <strain evidence="1 2">B4114</strain>
    </source>
</reference>
<evidence type="ECO:0000313" key="1">
    <source>
        <dbReference type="EMBL" id="KYD35432.1"/>
    </source>
</evidence>
<dbReference type="Proteomes" id="UP000075517">
    <property type="component" value="Unassembled WGS sequence"/>
</dbReference>
<evidence type="ECO:0000313" key="2">
    <source>
        <dbReference type="Proteomes" id="UP000075517"/>
    </source>
</evidence>
<sequence>MFFPGPQPASHWRQWDRFTAGCLCFACALPETHARSPRSGGTKRGRSLRNS</sequence>
<protein>
    <submittedName>
        <fullName evidence="1">Uncharacterized protein</fullName>
    </submittedName>
</protein>
<proteinExistence type="predicted"/>
<name>A0A150NFR2_GEOSE</name>
<dbReference type="EMBL" id="LQYY01000001">
    <property type="protein sequence ID" value="KYD35432.1"/>
    <property type="molecule type" value="Genomic_DNA"/>
</dbReference>
<dbReference type="AlphaFoldDB" id="A0A150NFR2"/>
<accession>A0A150NFR2</accession>
<organism evidence="1 2">
    <name type="scientific">Geobacillus stearothermophilus</name>
    <name type="common">Bacillus stearothermophilus</name>
    <dbReference type="NCBI Taxonomy" id="1422"/>
    <lineage>
        <taxon>Bacteria</taxon>
        <taxon>Bacillati</taxon>
        <taxon>Bacillota</taxon>
        <taxon>Bacilli</taxon>
        <taxon>Bacillales</taxon>
        <taxon>Anoxybacillaceae</taxon>
        <taxon>Geobacillus</taxon>
    </lineage>
</organism>
<gene>
    <name evidence="1" type="ORF">B4114_1383</name>
</gene>
<dbReference type="PATRIC" id="fig|1422.17.peg.46"/>